<dbReference type="Pfam" id="PF04564">
    <property type="entry name" value="U-box"/>
    <property type="match status" value="1"/>
</dbReference>
<dbReference type="SUPFAM" id="SSF57850">
    <property type="entry name" value="RING/U-box"/>
    <property type="match status" value="1"/>
</dbReference>
<dbReference type="VEuPathDB" id="CryptoDB:Vbra_16466"/>
<dbReference type="Proteomes" id="UP000041254">
    <property type="component" value="Unassembled WGS sequence"/>
</dbReference>
<dbReference type="AlphaFoldDB" id="A0A0G4FZF4"/>
<dbReference type="OrthoDB" id="629492at2759"/>
<dbReference type="GO" id="GO:0016567">
    <property type="term" value="P:protein ubiquitination"/>
    <property type="evidence" value="ECO:0007669"/>
    <property type="project" value="InterPro"/>
</dbReference>
<evidence type="ECO:0000313" key="3">
    <source>
        <dbReference type="EMBL" id="CEM20464.1"/>
    </source>
</evidence>
<organism evidence="3 4">
    <name type="scientific">Vitrella brassicaformis (strain CCMP3155)</name>
    <dbReference type="NCBI Taxonomy" id="1169540"/>
    <lineage>
        <taxon>Eukaryota</taxon>
        <taxon>Sar</taxon>
        <taxon>Alveolata</taxon>
        <taxon>Colpodellida</taxon>
        <taxon>Vitrellaceae</taxon>
        <taxon>Vitrella</taxon>
    </lineage>
</organism>
<evidence type="ECO:0000313" key="4">
    <source>
        <dbReference type="Proteomes" id="UP000041254"/>
    </source>
</evidence>
<dbReference type="InterPro" id="IPR013083">
    <property type="entry name" value="Znf_RING/FYVE/PHD"/>
</dbReference>
<evidence type="ECO:0000259" key="2">
    <source>
        <dbReference type="SMART" id="SM00504"/>
    </source>
</evidence>
<reference evidence="3 4" key="1">
    <citation type="submission" date="2014-11" db="EMBL/GenBank/DDBJ databases">
        <authorList>
            <person name="Zhu J."/>
            <person name="Qi W."/>
            <person name="Song R."/>
        </authorList>
    </citation>
    <scope>NUCLEOTIDE SEQUENCE [LARGE SCALE GENOMIC DNA]</scope>
</reference>
<feature type="compositionally biased region" description="Low complexity" evidence="1">
    <location>
        <begin position="109"/>
        <end position="131"/>
    </location>
</feature>
<accession>A0A0G4FZF4</accession>
<protein>
    <recommendedName>
        <fullName evidence="2">U-box domain-containing protein</fullName>
    </recommendedName>
</protein>
<dbReference type="EMBL" id="CDMY01000529">
    <property type="protein sequence ID" value="CEM20464.1"/>
    <property type="molecule type" value="Genomic_DNA"/>
</dbReference>
<feature type="region of interest" description="Disordered" evidence="1">
    <location>
        <begin position="109"/>
        <end position="143"/>
    </location>
</feature>
<sequence>MRTEVEDLFPERCWHQQTRRGALADPPELIILWVIIRIRRAEQRKIQLINEGNMQIMQMFEASAPSGGLEGVLDAFLVFLHALGDRNSLRPWALRRLNAQNADVAQRPAGAAHAAVAPQPPAAAGAAAHPLAPRPPAPRPAPYRRVRFRGVDAALIREVLDKVPDHEFPASVERCPISLAVPRTPVITPSGHCYELSAILRQISDHGVDPLTLEPLGEGDLAPNRYAVHHIECCA</sequence>
<feature type="domain" description="U-box" evidence="2">
    <location>
        <begin position="174"/>
        <end position="235"/>
    </location>
</feature>
<keyword evidence="4" id="KW-1185">Reference proteome</keyword>
<evidence type="ECO:0000256" key="1">
    <source>
        <dbReference type="SAM" id="MobiDB-lite"/>
    </source>
</evidence>
<dbReference type="GO" id="GO:0004842">
    <property type="term" value="F:ubiquitin-protein transferase activity"/>
    <property type="evidence" value="ECO:0007669"/>
    <property type="project" value="InterPro"/>
</dbReference>
<dbReference type="SMART" id="SM00504">
    <property type="entry name" value="Ubox"/>
    <property type="match status" value="1"/>
</dbReference>
<gene>
    <name evidence="3" type="ORF">Vbra_16466</name>
</gene>
<feature type="compositionally biased region" description="Pro residues" evidence="1">
    <location>
        <begin position="132"/>
        <end position="141"/>
    </location>
</feature>
<dbReference type="CDD" id="cd16453">
    <property type="entry name" value="RING-Ubox"/>
    <property type="match status" value="1"/>
</dbReference>
<proteinExistence type="predicted"/>
<name>A0A0G4FZF4_VITBC</name>
<dbReference type="InterPro" id="IPR003613">
    <property type="entry name" value="Ubox_domain"/>
</dbReference>
<dbReference type="Gene3D" id="3.30.40.10">
    <property type="entry name" value="Zinc/RING finger domain, C3HC4 (zinc finger)"/>
    <property type="match status" value="1"/>
</dbReference>
<dbReference type="InParanoid" id="A0A0G4FZF4"/>